<evidence type="ECO:0000256" key="2">
    <source>
        <dbReference type="ARBA" id="ARBA00022741"/>
    </source>
</evidence>
<keyword evidence="6" id="KW-1185">Reference proteome</keyword>
<proteinExistence type="inferred from homology"/>
<dbReference type="SUPFAM" id="SSF52540">
    <property type="entry name" value="P-loop containing nucleoside triphosphate hydrolases"/>
    <property type="match status" value="1"/>
</dbReference>
<dbReference type="InterPro" id="IPR050227">
    <property type="entry name" value="Rab"/>
</dbReference>
<gene>
    <name evidence="5" type="ORF">LVIROSA_LOCUS2074</name>
</gene>
<evidence type="ECO:0000313" key="5">
    <source>
        <dbReference type="EMBL" id="CAH1414144.1"/>
    </source>
</evidence>
<dbReference type="Gene3D" id="3.40.50.300">
    <property type="entry name" value="P-loop containing nucleotide triphosphate hydrolases"/>
    <property type="match status" value="1"/>
</dbReference>
<dbReference type="GO" id="GO:0003924">
    <property type="term" value="F:GTPase activity"/>
    <property type="evidence" value="ECO:0007669"/>
    <property type="project" value="InterPro"/>
</dbReference>
<evidence type="ECO:0000256" key="3">
    <source>
        <dbReference type="ARBA" id="ARBA00023134"/>
    </source>
</evidence>
<keyword evidence="3" id="KW-0342">GTP-binding</keyword>
<dbReference type="SMART" id="SM00173">
    <property type="entry name" value="RAS"/>
    <property type="match status" value="1"/>
</dbReference>
<comment type="subcellular location">
    <subcellularLocation>
        <location evidence="4">Endomembrane system</location>
        <topology evidence="4">Lipid-anchor</topology>
    </subcellularLocation>
</comment>
<dbReference type="AlphaFoldDB" id="A0AAU9LF24"/>
<dbReference type="EMBL" id="CAKMRJ010000001">
    <property type="protein sequence ID" value="CAH1414144.1"/>
    <property type="molecule type" value="Genomic_DNA"/>
</dbReference>
<dbReference type="FunFam" id="3.40.50.300:FF:001447">
    <property type="entry name" value="Ras-related protein Rab-1B"/>
    <property type="match status" value="1"/>
</dbReference>
<dbReference type="Proteomes" id="UP001157418">
    <property type="component" value="Unassembled WGS sequence"/>
</dbReference>
<sequence>MEAIFEYARFVFSIADLLLKLAQLNSSFMKSLENVNKLLAGNKFDLTSQKAVSYETGKAFADEIGIPFLETSAKSFTNVEEAFMAMTAEIKNRMASQLSMNNARPPTVQIRADERVHPLGNNGKDL</sequence>
<comment type="similarity">
    <text evidence="1">Belongs to the small GTPase superfamily. Rab family.</text>
</comment>
<organism evidence="5 6">
    <name type="scientific">Lactuca virosa</name>
    <dbReference type="NCBI Taxonomy" id="75947"/>
    <lineage>
        <taxon>Eukaryota</taxon>
        <taxon>Viridiplantae</taxon>
        <taxon>Streptophyta</taxon>
        <taxon>Embryophyta</taxon>
        <taxon>Tracheophyta</taxon>
        <taxon>Spermatophyta</taxon>
        <taxon>Magnoliopsida</taxon>
        <taxon>eudicotyledons</taxon>
        <taxon>Gunneridae</taxon>
        <taxon>Pentapetalae</taxon>
        <taxon>asterids</taxon>
        <taxon>campanulids</taxon>
        <taxon>Asterales</taxon>
        <taxon>Asteraceae</taxon>
        <taxon>Cichorioideae</taxon>
        <taxon>Cichorieae</taxon>
        <taxon>Lactucinae</taxon>
        <taxon>Lactuca</taxon>
    </lineage>
</organism>
<accession>A0AAU9LF24</accession>
<dbReference type="PANTHER" id="PTHR47977">
    <property type="entry name" value="RAS-RELATED PROTEIN RAB"/>
    <property type="match status" value="1"/>
</dbReference>
<protein>
    <submittedName>
        <fullName evidence="5">Uncharacterized protein</fullName>
    </submittedName>
</protein>
<keyword evidence="2" id="KW-0547">Nucleotide-binding</keyword>
<evidence type="ECO:0000256" key="4">
    <source>
        <dbReference type="ARBA" id="ARBA00037868"/>
    </source>
</evidence>
<evidence type="ECO:0000313" key="6">
    <source>
        <dbReference type="Proteomes" id="UP001157418"/>
    </source>
</evidence>
<reference evidence="5 6" key="1">
    <citation type="submission" date="2022-01" db="EMBL/GenBank/DDBJ databases">
        <authorList>
            <person name="Xiong W."/>
            <person name="Schranz E."/>
        </authorList>
    </citation>
    <scope>NUCLEOTIDE SEQUENCE [LARGE SCALE GENOMIC DNA]</scope>
</reference>
<dbReference type="InterPro" id="IPR027417">
    <property type="entry name" value="P-loop_NTPase"/>
</dbReference>
<dbReference type="SMART" id="SM00175">
    <property type="entry name" value="RAB"/>
    <property type="match status" value="1"/>
</dbReference>
<dbReference type="PROSITE" id="PS51421">
    <property type="entry name" value="RAS"/>
    <property type="match status" value="1"/>
</dbReference>
<dbReference type="InterPro" id="IPR001806">
    <property type="entry name" value="Small_GTPase"/>
</dbReference>
<dbReference type="GO" id="GO:0012505">
    <property type="term" value="C:endomembrane system"/>
    <property type="evidence" value="ECO:0007669"/>
    <property type="project" value="UniProtKB-SubCell"/>
</dbReference>
<dbReference type="GO" id="GO:0005525">
    <property type="term" value="F:GTP binding"/>
    <property type="evidence" value="ECO:0007669"/>
    <property type="project" value="UniProtKB-KW"/>
</dbReference>
<dbReference type="PRINTS" id="PR00449">
    <property type="entry name" value="RASTRNSFRMNG"/>
</dbReference>
<dbReference type="Pfam" id="PF00071">
    <property type="entry name" value="Ras"/>
    <property type="match status" value="1"/>
</dbReference>
<comment type="caution">
    <text evidence="5">The sequence shown here is derived from an EMBL/GenBank/DDBJ whole genome shotgun (WGS) entry which is preliminary data.</text>
</comment>
<name>A0AAU9LF24_9ASTR</name>
<dbReference type="PROSITE" id="PS51419">
    <property type="entry name" value="RAB"/>
    <property type="match status" value="1"/>
</dbReference>
<evidence type="ECO:0000256" key="1">
    <source>
        <dbReference type="ARBA" id="ARBA00006270"/>
    </source>
</evidence>